<feature type="compositionally biased region" description="Low complexity" evidence="4">
    <location>
        <begin position="146"/>
        <end position="156"/>
    </location>
</feature>
<dbReference type="AlphaFoldDB" id="A0AAW0D2A0"/>
<evidence type="ECO:0000256" key="3">
    <source>
        <dbReference type="ARBA" id="ARBA00023242"/>
    </source>
</evidence>
<evidence type="ECO:0000313" key="6">
    <source>
        <dbReference type="EMBL" id="KAK7045690.1"/>
    </source>
</evidence>
<dbReference type="InterPro" id="IPR036864">
    <property type="entry name" value="Zn2-C6_fun-type_DNA-bd_sf"/>
</dbReference>
<dbReference type="GO" id="GO:0006351">
    <property type="term" value="P:DNA-templated transcription"/>
    <property type="evidence" value="ECO:0007669"/>
    <property type="project" value="InterPro"/>
</dbReference>
<evidence type="ECO:0000256" key="2">
    <source>
        <dbReference type="ARBA" id="ARBA00022723"/>
    </source>
</evidence>
<organism evidence="6 7">
    <name type="scientific">Paramarasmius palmivorus</name>
    <dbReference type="NCBI Taxonomy" id="297713"/>
    <lineage>
        <taxon>Eukaryota</taxon>
        <taxon>Fungi</taxon>
        <taxon>Dikarya</taxon>
        <taxon>Basidiomycota</taxon>
        <taxon>Agaricomycotina</taxon>
        <taxon>Agaricomycetes</taxon>
        <taxon>Agaricomycetidae</taxon>
        <taxon>Agaricales</taxon>
        <taxon>Marasmiineae</taxon>
        <taxon>Marasmiaceae</taxon>
        <taxon>Paramarasmius</taxon>
    </lineage>
</organism>
<dbReference type="SMART" id="SM00906">
    <property type="entry name" value="Fungal_trans"/>
    <property type="match status" value="1"/>
</dbReference>
<feature type="region of interest" description="Disordered" evidence="4">
    <location>
        <begin position="60"/>
        <end position="83"/>
    </location>
</feature>
<dbReference type="GO" id="GO:0003677">
    <property type="term" value="F:DNA binding"/>
    <property type="evidence" value="ECO:0007669"/>
    <property type="project" value="InterPro"/>
</dbReference>
<dbReference type="InterPro" id="IPR007219">
    <property type="entry name" value="XnlR_reg_dom"/>
</dbReference>
<dbReference type="Pfam" id="PF00172">
    <property type="entry name" value="Zn_clus"/>
    <property type="match status" value="1"/>
</dbReference>
<protein>
    <recommendedName>
        <fullName evidence="5">Zn(2)-C6 fungal-type domain-containing protein</fullName>
    </recommendedName>
</protein>
<dbReference type="Pfam" id="PF04082">
    <property type="entry name" value="Fungal_trans"/>
    <property type="match status" value="1"/>
</dbReference>
<dbReference type="CDD" id="cd12148">
    <property type="entry name" value="fungal_TF_MHR"/>
    <property type="match status" value="1"/>
</dbReference>
<feature type="compositionally biased region" description="Polar residues" evidence="4">
    <location>
        <begin position="768"/>
        <end position="780"/>
    </location>
</feature>
<feature type="compositionally biased region" description="Low complexity" evidence="4">
    <location>
        <begin position="122"/>
        <end position="134"/>
    </location>
</feature>
<keyword evidence="7" id="KW-1185">Reference proteome</keyword>
<feature type="region of interest" description="Disordered" evidence="4">
    <location>
        <begin position="121"/>
        <end position="163"/>
    </location>
</feature>
<dbReference type="PANTHER" id="PTHR31001">
    <property type="entry name" value="UNCHARACTERIZED TRANSCRIPTIONAL REGULATORY PROTEIN"/>
    <property type="match status" value="1"/>
</dbReference>
<comment type="subcellular location">
    <subcellularLocation>
        <location evidence="1">Nucleus</location>
    </subcellularLocation>
</comment>
<sequence>MASSSASNIEPPPKEKKTRRRLRLSCVECTKRRQRCDRNYPCGLCTSRGVSHLCRWESVPVSRPTPARPPDHRGLRTATDSETKIKELSERIVVLERSLEQQNSAAGGSTSDYTDRAHFRTSSAGSAGARSPSAYLSDLSPGGFAQDSPYSSPEPQSQDDDDDTLRVTVTREGYDAAWSLLQEALGDQREFMGHRSSWDLLHSCLKDGSTTSKFVHSSLTDIVSVAVAEDPRQYSYTPSFSVEQLTQRLPPNEIISQVLSTFFAEVNWNFGIPEHWLRSSVMQMWNTLRFPDMAGRGLNASWLSLIFTVLACTPHLDIQLVNPRLESVDQYSVYANAALQIAENASGSPLSGRTKPLFTDGAVLACLAVPLLCSFYTKNGFITESWKLLGTWIRIAQSLGIHCDPDKYGGSGMPQQEKCLRTLAWCNLMTWERFSASILGRPQMVDMEVPGFVSVMLSHPDGASNFFGIYQSALIRLSNIVGEINAKCIAVDRPSPKTVYDLDESLEQWRKRLPFEYRIRNGDSLEFNASSLTSTLNFRQWYTLSTWYLFARIKLHLGYVTGEKENLQYFPPFPPYMSRKQSRVICMDACIEMLRLQCDMVEMLCRVKTESIPTDVVHLHWDVIGPIGVLEAAVGLIALMAWKSPEQSIQAQAEAVLARTIQTLPHVRLQSREGNRLSGAATSILTALLREATNRKGTPLSRAQSPPAPGPSTLPPRNNPELTFSGQSEAWKYDWYSNLSTIAPPTVSMFAPSHPPDRESYGDMPMPNSHSSNLFQLGGS</sequence>
<reference evidence="6 7" key="1">
    <citation type="submission" date="2024-01" db="EMBL/GenBank/DDBJ databases">
        <title>A draft genome for a cacao thread blight-causing isolate of Paramarasmius palmivorus.</title>
        <authorList>
            <person name="Baruah I.K."/>
            <person name="Bukari Y."/>
            <person name="Amoako-Attah I."/>
            <person name="Meinhardt L.W."/>
            <person name="Bailey B.A."/>
            <person name="Cohen S.P."/>
        </authorList>
    </citation>
    <scope>NUCLEOTIDE SEQUENCE [LARGE SCALE GENOMIC DNA]</scope>
    <source>
        <strain evidence="6 7">GH-12</strain>
    </source>
</reference>
<dbReference type="GO" id="GO:0008270">
    <property type="term" value="F:zinc ion binding"/>
    <property type="evidence" value="ECO:0007669"/>
    <property type="project" value="InterPro"/>
</dbReference>
<accession>A0AAW0D2A0</accession>
<dbReference type="GO" id="GO:0005634">
    <property type="term" value="C:nucleus"/>
    <property type="evidence" value="ECO:0007669"/>
    <property type="project" value="UniProtKB-SubCell"/>
</dbReference>
<gene>
    <name evidence="6" type="ORF">VNI00_007523</name>
</gene>
<evidence type="ECO:0000256" key="4">
    <source>
        <dbReference type="SAM" id="MobiDB-lite"/>
    </source>
</evidence>
<feature type="region of interest" description="Disordered" evidence="4">
    <location>
        <begin position="695"/>
        <end position="723"/>
    </location>
</feature>
<feature type="domain" description="Zn(2)-C6 fungal-type" evidence="5">
    <location>
        <begin position="25"/>
        <end position="56"/>
    </location>
</feature>
<dbReference type="Proteomes" id="UP001383192">
    <property type="component" value="Unassembled WGS sequence"/>
</dbReference>
<dbReference type="InterPro" id="IPR001138">
    <property type="entry name" value="Zn2Cys6_DnaBD"/>
</dbReference>
<dbReference type="GO" id="GO:0000981">
    <property type="term" value="F:DNA-binding transcription factor activity, RNA polymerase II-specific"/>
    <property type="evidence" value="ECO:0007669"/>
    <property type="project" value="InterPro"/>
</dbReference>
<dbReference type="EMBL" id="JAYKXP010000024">
    <property type="protein sequence ID" value="KAK7045690.1"/>
    <property type="molecule type" value="Genomic_DNA"/>
</dbReference>
<proteinExistence type="predicted"/>
<feature type="region of interest" description="Disordered" evidence="4">
    <location>
        <begin position="746"/>
        <end position="780"/>
    </location>
</feature>
<keyword evidence="2" id="KW-0479">Metal-binding</keyword>
<name>A0AAW0D2A0_9AGAR</name>
<evidence type="ECO:0000259" key="5">
    <source>
        <dbReference type="PROSITE" id="PS50048"/>
    </source>
</evidence>
<keyword evidence="3" id="KW-0539">Nucleus</keyword>
<dbReference type="PANTHER" id="PTHR31001:SF87">
    <property type="entry name" value="COL-21"/>
    <property type="match status" value="1"/>
</dbReference>
<dbReference type="SMART" id="SM00066">
    <property type="entry name" value="GAL4"/>
    <property type="match status" value="1"/>
</dbReference>
<dbReference type="SUPFAM" id="SSF57701">
    <property type="entry name" value="Zn2/Cys6 DNA-binding domain"/>
    <property type="match status" value="1"/>
</dbReference>
<evidence type="ECO:0000313" key="7">
    <source>
        <dbReference type="Proteomes" id="UP001383192"/>
    </source>
</evidence>
<feature type="compositionally biased region" description="Pro residues" evidence="4">
    <location>
        <begin position="706"/>
        <end position="718"/>
    </location>
</feature>
<dbReference type="PROSITE" id="PS00463">
    <property type="entry name" value="ZN2_CY6_FUNGAL_1"/>
    <property type="match status" value="1"/>
</dbReference>
<dbReference type="InterPro" id="IPR050613">
    <property type="entry name" value="Sec_Metabolite_Reg"/>
</dbReference>
<dbReference type="PROSITE" id="PS50048">
    <property type="entry name" value="ZN2_CY6_FUNGAL_2"/>
    <property type="match status" value="1"/>
</dbReference>
<comment type="caution">
    <text evidence="6">The sequence shown here is derived from an EMBL/GenBank/DDBJ whole genome shotgun (WGS) entry which is preliminary data.</text>
</comment>
<evidence type="ECO:0000256" key="1">
    <source>
        <dbReference type="ARBA" id="ARBA00004123"/>
    </source>
</evidence>
<feature type="compositionally biased region" description="Basic and acidic residues" evidence="4">
    <location>
        <begin position="69"/>
        <end position="83"/>
    </location>
</feature>
<dbReference type="Gene3D" id="4.10.240.10">
    <property type="entry name" value="Zn(2)-C6 fungal-type DNA-binding domain"/>
    <property type="match status" value="1"/>
</dbReference>